<protein>
    <submittedName>
        <fullName evidence="1">Uncharacterized protein</fullName>
    </submittedName>
</protein>
<organism evidence="1 2">
    <name type="scientific">Fonsecaea erecta</name>
    <dbReference type="NCBI Taxonomy" id="1367422"/>
    <lineage>
        <taxon>Eukaryota</taxon>
        <taxon>Fungi</taxon>
        <taxon>Dikarya</taxon>
        <taxon>Ascomycota</taxon>
        <taxon>Pezizomycotina</taxon>
        <taxon>Eurotiomycetes</taxon>
        <taxon>Chaetothyriomycetidae</taxon>
        <taxon>Chaetothyriales</taxon>
        <taxon>Herpotrichiellaceae</taxon>
        <taxon>Fonsecaea</taxon>
    </lineage>
</organism>
<evidence type="ECO:0000313" key="1">
    <source>
        <dbReference type="EMBL" id="OAP54271.1"/>
    </source>
</evidence>
<keyword evidence="2" id="KW-1185">Reference proteome</keyword>
<dbReference type="AlphaFoldDB" id="A0A178Z401"/>
<dbReference type="RefSeq" id="XP_018687638.1">
    <property type="nucleotide sequence ID" value="XM_018842878.1"/>
</dbReference>
<dbReference type="Proteomes" id="UP000078343">
    <property type="component" value="Unassembled WGS sequence"/>
</dbReference>
<dbReference type="OrthoDB" id="4140430at2759"/>
<gene>
    <name evidence="1" type="ORF">AYL99_11372</name>
</gene>
<accession>A0A178Z401</accession>
<dbReference type="GeneID" id="30015540"/>
<dbReference type="EMBL" id="LVYI01000014">
    <property type="protein sequence ID" value="OAP54271.1"/>
    <property type="molecule type" value="Genomic_DNA"/>
</dbReference>
<proteinExistence type="predicted"/>
<evidence type="ECO:0000313" key="2">
    <source>
        <dbReference type="Proteomes" id="UP000078343"/>
    </source>
</evidence>
<sequence length="322" mass="36143">MASSHSDNIIDSIEKFWTINTVNLSNDLIIKILTAGVNNMLSIAKCAEDLIIKDAGLKAYLTYRRLFKVLEFVLKGSQSISKTVLTPKSLEDALEEFKGLLNGTLKPNLPQEDIVEDTKEIPNSSAIELLLELFYKAIPNGTENIYEFVLAFEARFGQYFTETNSCGLPRVVFICYMPGGMIATACAAKWDLAIGEPGKIFRYRGVNSKLNRMRRRRFQFASTKTAEKKFTEVKEAYQKGDGDDQSMSLVLEDKGFEPFLHQSIQGGAFRVLDGAGSILKIHTPCSKCRHLYHFEYLGQQATCNITKNYIPFTAAPKIYAII</sequence>
<name>A0A178Z401_9EURO</name>
<reference evidence="1 2" key="1">
    <citation type="submission" date="2016-04" db="EMBL/GenBank/DDBJ databases">
        <title>Draft genome of Fonsecaea erecta CBS 125763.</title>
        <authorList>
            <person name="Weiss V.A."/>
            <person name="Vicente V.A."/>
            <person name="Raittz R.T."/>
            <person name="Moreno L.F."/>
            <person name="De Souza E.M."/>
            <person name="Pedrosa F.O."/>
            <person name="Steffens M.B."/>
            <person name="Faoro H."/>
            <person name="Tadra-Sfeir M.Z."/>
            <person name="Najafzadeh M.J."/>
            <person name="Felipe M.S."/>
            <person name="Teixeira M."/>
            <person name="Sun J."/>
            <person name="Xi L."/>
            <person name="Gomes R."/>
            <person name="De Azevedo C.M."/>
            <person name="Salgado C.G."/>
            <person name="Da Silva M.B."/>
            <person name="Nascimento M.F."/>
            <person name="Queiroz-Telles F."/>
            <person name="Attili D.S."/>
            <person name="Gorbushina A."/>
        </authorList>
    </citation>
    <scope>NUCLEOTIDE SEQUENCE [LARGE SCALE GENOMIC DNA]</scope>
    <source>
        <strain evidence="1 2">CBS 125763</strain>
    </source>
</reference>
<comment type="caution">
    <text evidence="1">The sequence shown here is derived from an EMBL/GenBank/DDBJ whole genome shotgun (WGS) entry which is preliminary data.</text>
</comment>